<accession>A0A554N9N2</accession>
<feature type="region of interest" description="Disordered" evidence="1">
    <location>
        <begin position="92"/>
        <end position="132"/>
    </location>
</feature>
<comment type="caution">
    <text evidence="3">The sequence shown here is derived from an EMBL/GenBank/DDBJ whole genome shotgun (WGS) entry which is preliminary data.</text>
</comment>
<dbReference type="RefSeq" id="WP_144262134.1">
    <property type="nucleotide sequence ID" value="NZ_QMDX01000005.1"/>
</dbReference>
<dbReference type="EMBL" id="QMDX01000005">
    <property type="protein sequence ID" value="TSD14081.1"/>
    <property type="molecule type" value="Genomic_DNA"/>
</dbReference>
<reference evidence="3 4" key="1">
    <citation type="submission" date="2018-06" db="EMBL/GenBank/DDBJ databases">
        <title>Natronomonas sp. F16-60 a new haloarchaeon isolated from a solar saltern of Isla Cristina, Huelva, Spain.</title>
        <authorList>
            <person name="Duran-Viseras A."/>
            <person name="Sanchez-Porro C."/>
            <person name="Ventosa A."/>
        </authorList>
    </citation>
    <scope>NUCLEOTIDE SEQUENCE [LARGE SCALE GENOMIC DNA]</scope>
    <source>
        <strain evidence="3 4">F16-60</strain>
    </source>
</reference>
<evidence type="ECO:0000313" key="4">
    <source>
        <dbReference type="Proteomes" id="UP000319894"/>
    </source>
</evidence>
<sequence length="132" mass="14550">MATGLTLAFDLAALRRVTDPAGTVADARRWSEHVGVVTDQPPHVLTKFTREHAVENDFPPEPAPAAETLEHMRTHHDTERYVLVVPDDALPTAEGWERLPLSEAAERADWELGDSTASESDAPTVEDDSDWP</sequence>
<dbReference type="Pfam" id="PF23439">
    <property type="entry name" value="DUF7124"/>
    <property type="match status" value="1"/>
</dbReference>
<dbReference type="Proteomes" id="UP000319894">
    <property type="component" value="Unassembled WGS sequence"/>
</dbReference>
<evidence type="ECO:0000313" key="3">
    <source>
        <dbReference type="EMBL" id="TSD14081.1"/>
    </source>
</evidence>
<feature type="domain" description="DUF7124" evidence="2">
    <location>
        <begin position="5"/>
        <end position="112"/>
    </location>
</feature>
<dbReference type="AlphaFoldDB" id="A0A554N9N2"/>
<dbReference type="OrthoDB" id="221805at2157"/>
<dbReference type="InterPro" id="IPR055548">
    <property type="entry name" value="DUF7124"/>
</dbReference>
<keyword evidence="4" id="KW-1185">Reference proteome</keyword>
<evidence type="ECO:0000256" key="1">
    <source>
        <dbReference type="SAM" id="MobiDB-lite"/>
    </source>
</evidence>
<evidence type="ECO:0000259" key="2">
    <source>
        <dbReference type="Pfam" id="PF23439"/>
    </source>
</evidence>
<name>A0A554N9N2_9EURY</name>
<protein>
    <recommendedName>
        <fullName evidence="2">DUF7124 domain-containing protein</fullName>
    </recommendedName>
</protein>
<proteinExistence type="predicted"/>
<organism evidence="3 4">
    <name type="scientific">Haloglomus irregulare</name>
    <dbReference type="NCBI Taxonomy" id="2234134"/>
    <lineage>
        <taxon>Archaea</taxon>
        <taxon>Methanobacteriati</taxon>
        <taxon>Methanobacteriota</taxon>
        <taxon>Stenosarchaea group</taxon>
        <taxon>Halobacteria</taxon>
        <taxon>Halobacteriales</taxon>
        <taxon>Natronomonadaceae</taxon>
        <taxon>Haloglomus</taxon>
    </lineage>
</organism>
<gene>
    <name evidence="3" type="ORF">DP107_10620</name>
</gene>
<dbReference type="InParanoid" id="A0A554N9N2"/>